<evidence type="ECO:0000256" key="4">
    <source>
        <dbReference type="ARBA" id="ARBA00022801"/>
    </source>
</evidence>
<evidence type="ECO:0000256" key="7">
    <source>
        <dbReference type="SAM" id="Coils"/>
    </source>
</evidence>
<dbReference type="RefSeq" id="WP_103852912.1">
    <property type="nucleotide sequence ID" value="NZ_JBMMEG010000001.1"/>
</dbReference>
<dbReference type="GeneID" id="300133764"/>
<organism evidence="8 9">
    <name type="scientific">Avibacterium avium</name>
    <name type="common">Pasteurella avium</name>
    <dbReference type="NCBI Taxonomy" id="751"/>
    <lineage>
        <taxon>Bacteria</taxon>
        <taxon>Pseudomonadati</taxon>
        <taxon>Pseudomonadota</taxon>
        <taxon>Gammaproteobacteria</taxon>
        <taxon>Pasteurellales</taxon>
        <taxon>Pasteurellaceae</taxon>
        <taxon>Avibacterium</taxon>
    </lineage>
</organism>
<reference evidence="8 9" key="1">
    <citation type="submission" date="2018-06" db="EMBL/GenBank/DDBJ databases">
        <authorList>
            <consortium name="Pathogen Informatics"/>
            <person name="Doyle S."/>
        </authorList>
    </citation>
    <scope>NUCLEOTIDE SEQUENCE [LARGE SCALE GENOMIC DNA]</scope>
    <source>
        <strain evidence="9">NCTC 11297</strain>
    </source>
</reference>
<dbReference type="HAMAP" id="MF_00337">
    <property type="entry name" value="Exonuc_7_S"/>
    <property type="match status" value="1"/>
</dbReference>
<dbReference type="PANTHER" id="PTHR34137">
    <property type="entry name" value="EXODEOXYRIBONUCLEASE 7 SMALL SUBUNIT"/>
    <property type="match status" value="1"/>
</dbReference>
<dbReference type="AlphaFoldDB" id="A0A379ATU0"/>
<dbReference type="GO" id="GO:0006308">
    <property type="term" value="P:DNA catabolic process"/>
    <property type="evidence" value="ECO:0007669"/>
    <property type="project" value="UniProtKB-UniRule"/>
</dbReference>
<evidence type="ECO:0000256" key="1">
    <source>
        <dbReference type="ARBA" id="ARBA00009998"/>
    </source>
</evidence>
<dbReference type="GO" id="GO:0008855">
    <property type="term" value="F:exodeoxyribonuclease VII activity"/>
    <property type="evidence" value="ECO:0007669"/>
    <property type="project" value="UniProtKB-UniRule"/>
</dbReference>
<evidence type="ECO:0000256" key="2">
    <source>
        <dbReference type="ARBA" id="ARBA00022490"/>
    </source>
</evidence>
<accession>A0A379ATU0</accession>
<keyword evidence="5 6" id="KW-0269">Exonuclease</keyword>
<dbReference type="InterPro" id="IPR037004">
    <property type="entry name" value="Exonuc_VII_ssu_sf"/>
</dbReference>
<comment type="catalytic activity">
    <reaction evidence="6">
        <text>Exonucleolytic cleavage in either 5'- to 3'- or 3'- to 5'-direction to yield nucleoside 5'-phosphates.</text>
        <dbReference type="EC" id="3.1.11.6"/>
    </reaction>
</comment>
<protein>
    <recommendedName>
        <fullName evidence="6">Exodeoxyribonuclease 7 small subunit</fullName>
        <ecNumber evidence="6">3.1.11.6</ecNumber>
    </recommendedName>
    <alternativeName>
        <fullName evidence="6">Exodeoxyribonuclease VII small subunit</fullName>
        <shortName evidence="6">Exonuclease VII small subunit</shortName>
    </alternativeName>
</protein>
<comment type="subunit">
    <text evidence="6">Heterooligomer composed of large and small subunits.</text>
</comment>
<comment type="function">
    <text evidence="6">Bidirectionally degrades single-stranded DNA into large acid-insoluble oligonucleotides, which are then degraded further into small acid-soluble oligonucleotides.</text>
</comment>
<comment type="similarity">
    <text evidence="1 6">Belongs to the XseB family.</text>
</comment>
<name>A0A379ATU0_AVIAV</name>
<keyword evidence="7" id="KW-0175">Coiled coil</keyword>
<dbReference type="NCBIfam" id="NF002140">
    <property type="entry name" value="PRK00977.1-4"/>
    <property type="match status" value="1"/>
</dbReference>
<dbReference type="EC" id="3.1.11.6" evidence="6"/>
<feature type="coiled-coil region" evidence="7">
    <location>
        <begin position="49"/>
        <end position="76"/>
    </location>
</feature>
<proteinExistence type="inferred from homology"/>
<gene>
    <name evidence="6 8" type="primary">xseB</name>
    <name evidence="8" type="ORF">NCTC11297_01567</name>
</gene>
<comment type="subcellular location">
    <subcellularLocation>
        <location evidence="6">Cytoplasm</location>
    </subcellularLocation>
</comment>
<dbReference type="PIRSF" id="PIRSF006488">
    <property type="entry name" value="Exonuc_VII_S"/>
    <property type="match status" value="1"/>
</dbReference>
<keyword evidence="2 6" id="KW-0963">Cytoplasm</keyword>
<evidence type="ECO:0000256" key="5">
    <source>
        <dbReference type="ARBA" id="ARBA00022839"/>
    </source>
</evidence>
<dbReference type="SUPFAM" id="SSF116842">
    <property type="entry name" value="XseB-like"/>
    <property type="match status" value="1"/>
</dbReference>
<dbReference type="PANTHER" id="PTHR34137:SF1">
    <property type="entry name" value="EXODEOXYRIBONUCLEASE 7 SMALL SUBUNIT"/>
    <property type="match status" value="1"/>
</dbReference>
<dbReference type="Proteomes" id="UP000255098">
    <property type="component" value="Unassembled WGS sequence"/>
</dbReference>
<sequence>MARKPTTDENSLDFETTLTQLESIVARLESGELPLEQALKDFESGIKLAQLGQARLQQAEQRIQILLSKSDKAELSDYQNNE</sequence>
<dbReference type="GO" id="GO:0005829">
    <property type="term" value="C:cytosol"/>
    <property type="evidence" value="ECO:0007669"/>
    <property type="project" value="TreeGrafter"/>
</dbReference>
<evidence type="ECO:0000313" key="8">
    <source>
        <dbReference type="EMBL" id="SUB24523.1"/>
    </source>
</evidence>
<evidence type="ECO:0000256" key="3">
    <source>
        <dbReference type="ARBA" id="ARBA00022722"/>
    </source>
</evidence>
<evidence type="ECO:0000256" key="6">
    <source>
        <dbReference type="HAMAP-Rule" id="MF_00337"/>
    </source>
</evidence>
<keyword evidence="3 6" id="KW-0540">Nuclease</keyword>
<dbReference type="Pfam" id="PF02609">
    <property type="entry name" value="Exonuc_VII_S"/>
    <property type="match status" value="1"/>
</dbReference>
<dbReference type="GO" id="GO:0009318">
    <property type="term" value="C:exodeoxyribonuclease VII complex"/>
    <property type="evidence" value="ECO:0007669"/>
    <property type="project" value="UniProtKB-UniRule"/>
</dbReference>
<dbReference type="InterPro" id="IPR003761">
    <property type="entry name" value="Exonuc_VII_S"/>
</dbReference>
<keyword evidence="4 6" id="KW-0378">Hydrolase</keyword>
<dbReference type="Gene3D" id="1.10.287.1040">
    <property type="entry name" value="Exonuclease VII, small subunit"/>
    <property type="match status" value="1"/>
</dbReference>
<dbReference type="NCBIfam" id="TIGR01280">
    <property type="entry name" value="xseB"/>
    <property type="match status" value="1"/>
</dbReference>
<keyword evidence="9" id="KW-1185">Reference proteome</keyword>
<dbReference type="NCBIfam" id="NF002137">
    <property type="entry name" value="PRK00977.1-1"/>
    <property type="match status" value="1"/>
</dbReference>
<dbReference type="EMBL" id="UGSP01000001">
    <property type="protein sequence ID" value="SUB24523.1"/>
    <property type="molecule type" value="Genomic_DNA"/>
</dbReference>
<evidence type="ECO:0000313" key="9">
    <source>
        <dbReference type="Proteomes" id="UP000255098"/>
    </source>
</evidence>